<dbReference type="SFLD" id="SFLDS00003">
    <property type="entry name" value="Haloacid_Dehalogenase"/>
    <property type="match status" value="1"/>
</dbReference>
<protein>
    <submittedName>
        <fullName evidence="1">HAD family hydrolase</fullName>
    </submittedName>
</protein>
<dbReference type="Gene3D" id="3.40.50.1000">
    <property type="entry name" value="HAD superfamily/HAD-like"/>
    <property type="match status" value="1"/>
</dbReference>
<evidence type="ECO:0000313" key="2">
    <source>
        <dbReference type="Proteomes" id="UP001597241"/>
    </source>
</evidence>
<dbReference type="PANTHER" id="PTHR43611">
    <property type="entry name" value="ALPHA-D-GLUCOSE 1-PHOSPHATE PHOSPHATASE"/>
    <property type="match status" value="1"/>
</dbReference>
<dbReference type="CDD" id="cd02603">
    <property type="entry name" value="HAD_sEH-N_like"/>
    <property type="match status" value="1"/>
</dbReference>
<dbReference type="InterPro" id="IPR023214">
    <property type="entry name" value="HAD_sf"/>
</dbReference>
<dbReference type="InterPro" id="IPR023198">
    <property type="entry name" value="PGP-like_dom2"/>
</dbReference>
<dbReference type="PANTHER" id="PTHR43611:SF3">
    <property type="entry name" value="FLAVIN MONONUCLEOTIDE HYDROLASE 1, CHLOROPLATIC"/>
    <property type="match status" value="1"/>
</dbReference>
<dbReference type="SUPFAM" id="SSF56784">
    <property type="entry name" value="HAD-like"/>
    <property type="match status" value="1"/>
</dbReference>
<dbReference type="InterPro" id="IPR036412">
    <property type="entry name" value="HAD-like_sf"/>
</dbReference>
<keyword evidence="2" id="KW-1185">Reference proteome</keyword>
<dbReference type="NCBIfam" id="TIGR01509">
    <property type="entry name" value="HAD-SF-IA-v3"/>
    <property type="match status" value="1"/>
</dbReference>
<dbReference type="Gene3D" id="1.10.150.240">
    <property type="entry name" value="Putative phosphatase, domain 2"/>
    <property type="match status" value="1"/>
</dbReference>
<reference evidence="2" key="1">
    <citation type="journal article" date="2019" name="Int. J. Syst. Evol. Microbiol.">
        <title>The Global Catalogue of Microorganisms (GCM) 10K type strain sequencing project: providing services to taxonomists for standard genome sequencing and annotation.</title>
        <authorList>
            <consortium name="The Broad Institute Genomics Platform"/>
            <consortium name="The Broad Institute Genome Sequencing Center for Infectious Disease"/>
            <person name="Wu L."/>
            <person name="Ma J."/>
        </authorList>
    </citation>
    <scope>NUCLEOTIDE SEQUENCE [LARGE SCALE GENOMIC DNA]</scope>
    <source>
        <strain evidence="2">CCUG 62221</strain>
    </source>
</reference>
<accession>A0ABW3WQ46</accession>
<comment type="caution">
    <text evidence="1">The sequence shown here is derived from an EMBL/GenBank/DDBJ whole genome shotgun (WGS) entry which is preliminary data.</text>
</comment>
<dbReference type="SFLD" id="SFLDG01129">
    <property type="entry name" value="C1.5:_HAD__Beta-PGM__Phosphata"/>
    <property type="match status" value="1"/>
</dbReference>
<sequence>MKQQIDTIIFDLGGVLVDWNPTYLYQQIFKDNPEKMAWFLNNVCTPEWNLAHDAGQKIADGEAQKIAEFPEYETEIRAFYTDWEHMFKGTLEKNVALFKHFKASKDYRVFALTNWSAEKWDKAIELFPFFNDFDGVVVSGQEKCRKPSEKIFQIIFERFQITPEKAVFIDDNKENIEASNQLKLNGIHFQNHEQLLQDLKDLNIKL</sequence>
<evidence type="ECO:0000313" key="1">
    <source>
        <dbReference type="EMBL" id="MFD1293878.1"/>
    </source>
</evidence>
<organism evidence="1 2">
    <name type="scientific">Lutibacter holmesii</name>
    <dbReference type="NCBI Taxonomy" id="1137985"/>
    <lineage>
        <taxon>Bacteria</taxon>
        <taxon>Pseudomonadati</taxon>
        <taxon>Bacteroidota</taxon>
        <taxon>Flavobacteriia</taxon>
        <taxon>Flavobacteriales</taxon>
        <taxon>Flavobacteriaceae</taxon>
        <taxon>Lutibacter</taxon>
    </lineage>
</organism>
<dbReference type="GO" id="GO:0016787">
    <property type="term" value="F:hydrolase activity"/>
    <property type="evidence" value="ECO:0007669"/>
    <property type="project" value="UniProtKB-KW"/>
</dbReference>
<gene>
    <name evidence="1" type="ORF">ACFQ5N_08530</name>
</gene>
<keyword evidence="1" id="KW-0378">Hydrolase</keyword>
<proteinExistence type="predicted"/>
<dbReference type="RefSeq" id="WP_386809079.1">
    <property type="nucleotide sequence ID" value="NZ_JBHTMV010000004.1"/>
</dbReference>
<dbReference type="Pfam" id="PF00702">
    <property type="entry name" value="Hydrolase"/>
    <property type="match status" value="1"/>
</dbReference>
<dbReference type="EMBL" id="JBHTMV010000004">
    <property type="protein sequence ID" value="MFD1293878.1"/>
    <property type="molecule type" value="Genomic_DNA"/>
</dbReference>
<dbReference type="InterPro" id="IPR006439">
    <property type="entry name" value="HAD-SF_hydro_IA"/>
</dbReference>
<name>A0ABW3WQ46_9FLAO</name>
<dbReference type="Proteomes" id="UP001597241">
    <property type="component" value="Unassembled WGS sequence"/>
</dbReference>